<dbReference type="Pfam" id="PF08900">
    <property type="entry name" value="AcaB"/>
    <property type="match status" value="1"/>
</dbReference>
<dbReference type="EMBL" id="CP141259">
    <property type="protein sequence ID" value="WRL44204.1"/>
    <property type="molecule type" value="Genomic_DNA"/>
</dbReference>
<dbReference type="RefSeq" id="WP_407277658.1">
    <property type="nucleotide sequence ID" value="NZ_CP141259.1"/>
</dbReference>
<evidence type="ECO:0000313" key="1">
    <source>
        <dbReference type="EMBL" id="WRL44204.1"/>
    </source>
</evidence>
<keyword evidence="2" id="KW-1185">Reference proteome</keyword>
<name>A0ABZ1AEA8_AROEV</name>
<protein>
    <submittedName>
        <fullName evidence="1">AcaB family transcriptional regulator</fullName>
    </submittedName>
</protein>
<accession>A0ABZ1AEA8</accession>
<dbReference type="Proteomes" id="UP001626593">
    <property type="component" value="Chromosome"/>
</dbReference>
<proteinExistence type="predicted"/>
<dbReference type="InterPro" id="IPR014996">
    <property type="entry name" value="AcaB"/>
</dbReference>
<gene>
    <name evidence="1" type="ORF">U5817_13390</name>
</gene>
<reference evidence="1 2" key="1">
    <citation type="submission" date="2023-12" db="EMBL/GenBank/DDBJ databases">
        <title>A. evansii MAY27, complete genome.</title>
        <authorList>
            <person name="Wang Y."/>
        </authorList>
    </citation>
    <scope>NUCLEOTIDE SEQUENCE [LARGE SCALE GENOMIC DNA]</scope>
    <source>
        <strain evidence="1 2">MAY27</strain>
    </source>
</reference>
<evidence type="ECO:0000313" key="2">
    <source>
        <dbReference type="Proteomes" id="UP001626593"/>
    </source>
</evidence>
<sequence>MFSVFCDDPKKRADKGLGFGILKSREPKVLELGFRSPYGYVIAELIVEFDYYVRVVKTLGRKALFSDKEAHDAIRQFTRPMRAAFEEFIRFETWLTKPDLLALSRADFLPGADANAQKRVAAVTGIFGAVPAGIYAGHAISRHSQRRIAISETEKAMLERVAADIAAIDSERGAAGDEATDDGLVD</sequence>
<organism evidence="1 2">
    <name type="scientific">Aromatoleum evansii</name>
    <name type="common">Azoarcus evansii</name>
    <dbReference type="NCBI Taxonomy" id="59406"/>
    <lineage>
        <taxon>Bacteria</taxon>
        <taxon>Pseudomonadati</taxon>
        <taxon>Pseudomonadota</taxon>
        <taxon>Betaproteobacteria</taxon>
        <taxon>Rhodocyclales</taxon>
        <taxon>Rhodocyclaceae</taxon>
        <taxon>Aromatoleum</taxon>
    </lineage>
</organism>